<dbReference type="CDD" id="cd17323">
    <property type="entry name" value="MFS_Tpo1_MDR_like"/>
    <property type="match status" value="1"/>
</dbReference>
<name>A0A9W9TZW9_9EURO</name>
<keyword evidence="6 8" id="KW-0472">Membrane</keyword>
<keyword evidence="4 8" id="KW-0812">Transmembrane</keyword>
<evidence type="ECO:0000256" key="1">
    <source>
        <dbReference type="ARBA" id="ARBA00004651"/>
    </source>
</evidence>
<dbReference type="OrthoDB" id="446368at2759"/>
<evidence type="ECO:0000256" key="6">
    <source>
        <dbReference type="ARBA" id="ARBA00023136"/>
    </source>
</evidence>
<dbReference type="InterPro" id="IPR011701">
    <property type="entry name" value="MFS"/>
</dbReference>
<comment type="caution">
    <text evidence="9">The sequence shown here is derived from an EMBL/GenBank/DDBJ whole genome shotgun (WGS) entry which is preliminary data.</text>
</comment>
<reference evidence="9" key="2">
    <citation type="journal article" date="2023" name="IMA Fungus">
        <title>Comparative genomic study of the Penicillium genus elucidates a diverse pangenome and 15 lateral gene transfer events.</title>
        <authorList>
            <person name="Petersen C."/>
            <person name="Sorensen T."/>
            <person name="Nielsen M.R."/>
            <person name="Sondergaard T.E."/>
            <person name="Sorensen J.L."/>
            <person name="Fitzpatrick D.A."/>
            <person name="Frisvad J.C."/>
            <person name="Nielsen K.L."/>
        </authorList>
    </citation>
    <scope>NUCLEOTIDE SEQUENCE</scope>
    <source>
        <strain evidence="9">IBT 21472</strain>
    </source>
</reference>
<evidence type="ECO:0000313" key="10">
    <source>
        <dbReference type="Proteomes" id="UP001147746"/>
    </source>
</evidence>
<dbReference type="InterPro" id="IPR020846">
    <property type="entry name" value="MFS_dom"/>
</dbReference>
<dbReference type="EMBL" id="JAPZBO010000010">
    <property type="protein sequence ID" value="KAJ5299763.1"/>
    <property type="molecule type" value="Genomic_DNA"/>
</dbReference>
<keyword evidence="3" id="KW-1003">Cell membrane</keyword>
<feature type="transmembrane region" description="Helical" evidence="8">
    <location>
        <begin position="436"/>
        <end position="459"/>
    </location>
</feature>
<evidence type="ECO:0000313" key="9">
    <source>
        <dbReference type="EMBL" id="KAJ5299763.1"/>
    </source>
</evidence>
<gene>
    <name evidence="9" type="ORF">N7476_011320</name>
</gene>
<dbReference type="Proteomes" id="UP001147746">
    <property type="component" value="Unassembled WGS sequence"/>
</dbReference>
<feature type="transmembrane region" description="Helical" evidence="8">
    <location>
        <begin position="133"/>
        <end position="149"/>
    </location>
</feature>
<sequence length="534" mass="58292">MTVSAGETVQSTGIPRWRFVFDQGCVSKTIINHSYDGSGTEEDPYQVSWMEADERDPMRFSHVSKWFITILVGVLTLAVSLVSSAYSGSLNEVISDFQVSEEVAILGISLYVVGFAVGPLFWGPLSEIYGRRYIMIASSVGLTAFTAGTTGSKNIWTLVILRFFAGTSGSAPFAVSGGVISDTFPTISRGLASGLYCAAPFLGPTLGPIIGGFLSESAGWRWVEGMVAAFAGILAIVTFFTLPETYPPVLFRKRAQRLSAISGRVYRSKLDIEQGKKSPATVLKLALSRPWVLLFREPIVLLLSIYLSIIYGILYLMFAAFPIVYEVERGWSEGVTGLSFLGILVGILISTAATFPMYFSYKKKSLSTPGRVAPEERLPPSFWGAIALPVGLFWFAWTNSPSIHWMASIAAGVPFGFGMVMVFLPVLNYLIDAYTIYAASVLAANAALRSIFGAAFPLFTTPMYKNLGIHWASSIPAFLSLACVPMPFLFYRYGAAIRARCHYAAQSDAFMEKMFGHVVHSKKKVMDETSDNSD</sequence>
<feature type="transmembrane region" description="Helical" evidence="8">
    <location>
        <begin position="337"/>
        <end position="359"/>
    </location>
</feature>
<dbReference type="InterPro" id="IPR036259">
    <property type="entry name" value="MFS_trans_sf"/>
</dbReference>
<comment type="similarity">
    <text evidence="7">Belongs to the major facilitator superfamily. DHA1 family. Polyamines/proton antiporter (TC 2.A.1.2.16) subfamily.</text>
</comment>
<feature type="transmembrane region" description="Helical" evidence="8">
    <location>
        <begin position="403"/>
        <end position="424"/>
    </location>
</feature>
<feature type="transmembrane region" description="Helical" evidence="8">
    <location>
        <begin position="299"/>
        <end position="325"/>
    </location>
</feature>
<evidence type="ECO:0000256" key="4">
    <source>
        <dbReference type="ARBA" id="ARBA00022692"/>
    </source>
</evidence>
<dbReference type="PANTHER" id="PTHR23502:SF186">
    <property type="entry name" value="MAJOR FACILITATOR SUPERFAMILY (MFS) PROFILE DOMAIN-CONTAINING PROTEIN"/>
    <property type="match status" value="1"/>
</dbReference>
<reference evidence="9" key="1">
    <citation type="submission" date="2022-12" db="EMBL/GenBank/DDBJ databases">
        <authorList>
            <person name="Petersen C."/>
        </authorList>
    </citation>
    <scope>NUCLEOTIDE SEQUENCE</scope>
    <source>
        <strain evidence="9">IBT 21472</strain>
    </source>
</reference>
<keyword evidence="5 8" id="KW-1133">Transmembrane helix</keyword>
<organism evidence="9 10">
    <name type="scientific">Penicillium atrosanguineum</name>
    <dbReference type="NCBI Taxonomy" id="1132637"/>
    <lineage>
        <taxon>Eukaryota</taxon>
        <taxon>Fungi</taxon>
        <taxon>Dikarya</taxon>
        <taxon>Ascomycota</taxon>
        <taxon>Pezizomycotina</taxon>
        <taxon>Eurotiomycetes</taxon>
        <taxon>Eurotiomycetidae</taxon>
        <taxon>Eurotiales</taxon>
        <taxon>Aspergillaceae</taxon>
        <taxon>Penicillium</taxon>
    </lineage>
</organism>
<dbReference type="FunFam" id="1.20.1250.20:FF:000011">
    <property type="entry name" value="MFS multidrug transporter, putative"/>
    <property type="match status" value="1"/>
</dbReference>
<dbReference type="Pfam" id="PF07690">
    <property type="entry name" value="MFS_1"/>
    <property type="match status" value="1"/>
</dbReference>
<feature type="transmembrane region" description="Helical" evidence="8">
    <location>
        <begin position="380"/>
        <end position="397"/>
    </location>
</feature>
<accession>A0A9W9TZW9</accession>
<feature type="transmembrane region" description="Helical" evidence="8">
    <location>
        <begin position="103"/>
        <end position="121"/>
    </location>
</feature>
<feature type="transmembrane region" description="Helical" evidence="8">
    <location>
        <begin position="155"/>
        <end position="180"/>
    </location>
</feature>
<protein>
    <submittedName>
        <fullName evidence="9">Uncharacterized protein</fullName>
    </submittedName>
</protein>
<feature type="transmembrane region" description="Helical" evidence="8">
    <location>
        <begin position="226"/>
        <end position="246"/>
    </location>
</feature>
<dbReference type="PANTHER" id="PTHR23502">
    <property type="entry name" value="MAJOR FACILITATOR SUPERFAMILY"/>
    <property type="match status" value="1"/>
</dbReference>
<feature type="transmembrane region" description="Helical" evidence="8">
    <location>
        <begin position="471"/>
        <end position="491"/>
    </location>
</feature>
<evidence type="ECO:0000256" key="2">
    <source>
        <dbReference type="ARBA" id="ARBA00022448"/>
    </source>
</evidence>
<dbReference type="AlphaFoldDB" id="A0A9W9TZW9"/>
<dbReference type="SUPFAM" id="SSF103473">
    <property type="entry name" value="MFS general substrate transporter"/>
    <property type="match status" value="1"/>
</dbReference>
<dbReference type="GO" id="GO:0022857">
    <property type="term" value="F:transmembrane transporter activity"/>
    <property type="evidence" value="ECO:0007669"/>
    <property type="project" value="InterPro"/>
</dbReference>
<feature type="transmembrane region" description="Helical" evidence="8">
    <location>
        <begin position="66"/>
        <end position="83"/>
    </location>
</feature>
<keyword evidence="2" id="KW-0813">Transport</keyword>
<feature type="transmembrane region" description="Helical" evidence="8">
    <location>
        <begin position="192"/>
        <end position="214"/>
    </location>
</feature>
<dbReference type="GO" id="GO:0005886">
    <property type="term" value="C:plasma membrane"/>
    <property type="evidence" value="ECO:0007669"/>
    <property type="project" value="UniProtKB-SubCell"/>
</dbReference>
<evidence type="ECO:0000256" key="3">
    <source>
        <dbReference type="ARBA" id="ARBA00022475"/>
    </source>
</evidence>
<dbReference type="Gene3D" id="1.20.1250.20">
    <property type="entry name" value="MFS general substrate transporter like domains"/>
    <property type="match status" value="1"/>
</dbReference>
<keyword evidence="10" id="KW-1185">Reference proteome</keyword>
<dbReference type="PROSITE" id="PS50850">
    <property type="entry name" value="MFS"/>
    <property type="match status" value="1"/>
</dbReference>
<evidence type="ECO:0000256" key="7">
    <source>
        <dbReference type="ARBA" id="ARBA00038459"/>
    </source>
</evidence>
<proteinExistence type="inferred from homology"/>
<comment type="subcellular location">
    <subcellularLocation>
        <location evidence="1">Cell membrane</location>
        <topology evidence="1">Multi-pass membrane protein</topology>
    </subcellularLocation>
</comment>
<evidence type="ECO:0000256" key="8">
    <source>
        <dbReference type="SAM" id="Phobius"/>
    </source>
</evidence>
<evidence type="ECO:0000256" key="5">
    <source>
        <dbReference type="ARBA" id="ARBA00022989"/>
    </source>
</evidence>